<dbReference type="Gene3D" id="2.60.40.10">
    <property type="entry name" value="Immunoglobulins"/>
    <property type="match status" value="2"/>
</dbReference>
<proteinExistence type="predicted"/>
<reference evidence="1 2" key="1">
    <citation type="submission" date="2019-09" db="EMBL/GenBank/DDBJ databases">
        <title>Reversal of blaTEM antimicrobial resistance by CRISPR-Cas9 in clinical E. coli and other Enterobacteriaceae strains.</title>
        <authorList>
            <person name="Tagliaferri T."/>
            <person name="Guimaraes N."/>
            <person name="Pereira M."/>
            <person name="Felicori L."/>
            <person name="Horz H.-P."/>
            <person name="Santos S."/>
            <person name="Mendes T."/>
        </authorList>
    </citation>
    <scope>NUCLEOTIDE SEQUENCE [LARGE SCALE GENOMIC DNA]</scope>
    <source>
        <strain evidence="1 2">E2_blaTEM_MG</strain>
    </source>
</reference>
<dbReference type="InterPro" id="IPR013783">
    <property type="entry name" value="Ig-like_fold"/>
</dbReference>
<protein>
    <submittedName>
        <fullName evidence="1">Ig-like domain-containing protein</fullName>
    </submittedName>
</protein>
<dbReference type="AlphaFoldDB" id="A0A6L3X2T7"/>
<dbReference type="InterPro" id="IPR049826">
    <property type="entry name" value="Ig-like_ice"/>
</dbReference>
<sequence length="165" mass="16020">GSSAGLASGSTLTVRVNGKIYAATVLADGTWTAAIPAADVGALSSGTITVTVDGQSAAGNPVSISHDVKVDLAAVAISINPIASDDVINAAEKGADLVLSGSTTNVEENQTVTITFGGKLYTATVDASGNWTATVPSADLGGLKDGDASVQVSVTNVNGNSASAG</sequence>
<evidence type="ECO:0000313" key="1">
    <source>
        <dbReference type="EMBL" id="KAB2439907.1"/>
    </source>
</evidence>
<name>A0A6L3X2T7_9ENTR</name>
<feature type="non-terminal residue" evidence="1">
    <location>
        <position position="165"/>
    </location>
</feature>
<gene>
    <name evidence="1" type="ORF">F9C29_32835</name>
</gene>
<accession>A0A6L3X2T7</accession>
<dbReference type="EMBL" id="WBSZ01002334">
    <property type="protein sequence ID" value="KAB2439907.1"/>
    <property type="molecule type" value="Genomic_DNA"/>
</dbReference>
<evidence type="ECO:0000313" key="2">
    <source>
        <dbReference type="Proteomes" id="UP000476281"/>
    </source>
</evidence>
<dbReference type="Proteomes" id="UP000476281">
    <property type="component" value="Unassembled WGS sequence"/>
</dbReference>
<dbReference type="NCBIfam" id="NF012196">
    <property type="entry name" value="Ig_like_ice"/>
    <property type="match status" value="1"/>
</dbReference>
<organism evidence="1 2">
    <name type="scientific">Enterobacter hormaechei</name>
    <dbReference type="NCBI Taxonomy" id="158836"/>
    <lineage>
        <taxon>Bacteria</taxon>
        <taxon>Pseudomonadati</taxon>
        <taxon>Pseudomonadota</taxon>
        <taxon>Gammaproteobacteria</taxon>
        <taxon>Enterobacterales</taxon>
        <taxon>Enterobacteriaceae</taxon>
        <taxon>Enterobacter</taxon>
        <taxon>Enterobacter cloacae complex</taxon>
    </lineage>
</organism>
<comment type="caution">
    <text evidence="1">The sequence shown here is derived from an EMBL/GenBank/DDBJ whole genome shotgun (WGS) entry which is preliminary data.</text>
</comment>
<feature type="non-terminal residue" evidence="1">
    <location>
        <position position="1"/>
    </location>
</feature>
<dbReference type="NCBIfam" id="NF033510">
    <property type="entry name" value="Ca_tandemer"/>
    <property type="match status" value="2"/>
</dbReference>